<reference evidence="2 3" key="1">
    <citation type="submission" date="2017-06" db="EMBL/GenBank/DDBJ databases">
        <authorList>
            <person name="Kim H.J."/>
            <person name="Triplett B.A."/>
        </authorList>
    </citation>
    <scope>NUCLEOTIDE SEQUENCE [LARGE SCALE GENOMIC DNA]</scope>
    <source>
        <strain evidence="2 3">DSM 22179</strain>
    </source>
</reference>
<dbReference type="SMART" id="SM00382">
    <property type="entry name" value="AAA"/>
    <property type="match status" value="1"/>
</dbReference>
<proteinExistence type="predicted"/>
<dbReference type="GO" id="GO:0006261">
    <property type="term" value="P:DNA-templated DNA replication"/>
    <property type="evidence" value="ECO:0007669"/>
    <property type="project" value="TreeGrafter"/>
</dbReference>
<dbReference type="PANTHER" id="PTHR11669">
    <property type="entry name" value="REPLICATION FACTOR C / DNA POLYMERASE III GAMMA-TAU SUBUNIT"/>
    <property type="match status" value="1"/>
</dbReference>
<evidence type="ECO:0000313" key="2">
    <source>
        <dbReference type="EMBL" id="SNC73755.1"/>
    </source>
</evidence>
<dbReference type="InterPro" id="IPR050238">
    <property type="entry name" value="DNA_Rep/Repair_Clamp_Loader"/>
</dbReference>
<dbReference type="InterPro" id="IPR003593">
    <property type="entry name" value="AAA+_ATPase"/>
</dbReference>
<evidence type="ECO:0000313" key="3">
    <source>
        <dbReference type="Proteomes" id="UP000198122"/>
    </source>
</evidence>
<dbReference type="Pfam" id="PF13177">
    <property type="entry name" value="DNA_pol3_delta2"/>
    <property type="match status" value="1"/>
</dbReference>
<dbReference type="PANTHER" id="PTHR11669:SF8">
    <property type="entry name" value="DNA POLYMERASE III SUBUNIT DELTA"/>
    <property type="match status" value="1"/>
</dbReference>
<dbReference type="InterPro" id="IPR027417">
    <property type="entry name" value="P-loop_NTPase"/>
</dbReference>
<dbReference type="AlphaFoldDB" id="A0A212U671"/>
<name>A0A212U671_9MICO</name>
<accession>A0A212U671</accession>
<sequence>MTALPPVWDQLVGQEELAATLAAAVAEPGRLTHAYLFTGPPGSGRSNAARAFAAALQCPEGGCGECRSCRTVANGSHSDVEVVNTAGLSIGVGDARELALLAAHHPTVGAWRVLLVEDADRLTEQAADALLKGLEEPSPRTIWMLCAPSPQDVIVTIRSRCRQLALRTPPVEAVTELLVARGVDRAMAAWAARAAQSHIGVAGWLARDEEARTRRHRVTRIPAELSGLGDALRQAAALHDLATAEAQAVAEERDAAEKEELLRLNGADPTARTQPPAIRSQLNQLAKEQKARTTRRRRDVIDRTLVDLASVYRDALLIACGAASGDGEGPVQLVNVQAAPDLQRLAGTTSAEHLLLCLEEIDRARTRITENVAPLLALEAMLVAVHRLQGDLAVAGGRR</sequence>
<feature type="domain" description="AAA+ ATPase" evidence="1">
    <location>
        <begin position="31"/>
        <end position="169"/>
    </location>
</feature>
<protein>
    <submittedName>
        <fullName evidence="2">DNA polymerase-3 subunit delta</fullName>
    </submittedName>
</protein>
<organism evidence="2 3">
    <name type="scientific">Kytococcus aerolatus</name>
    <dbReference type="NCBI Taxonomy" id="592308"/>
    <lineage>
        <taxon>Bacteria</taxon>
        <taxon>Bacillati</taxon>
        <taxon>Actinomycetota</taxon>
        <taxon>Actinomycetes</taxon>
        <taxon>Micrococcales</taxon>
        <taxon>Kytococcaceae</taxon>
        <taxon>Kytococcus</taxon>
    </lineage>
</organism>
<keyword evidence="3" id="KW-1185">Reference proteome</keyword>
<dbReference type="SUPFAM" id="SSF52540">
    <property type="entry name" value="P-loop containing nucleoside triphosphate hydrolases"/>
    <property type="match status" value="1"/>
</dbReference>
<gene>
    <name evidence="2" type="ORF">SAMN05445756_2128</name>
</gene>
<dbReference type="NCBIfam" id="NF005926">
    <property type="entry name" value="PRK07940.1"/>
    <property type="match status" value="1"/>
</dbReference>
<evidence type="ECO:0000259" key="1">
    <source>
        <dbReference type="SMART" id="SM00382"/>
    </source>
</evidence>
<dbReference type="OrthoDB" id="9809531at2"/>
<dbReference type="Gene3D" id="3.40.50.300">
    <property type="entry name" value="P-loop containing nucleotide triphosphate hydrolases"/>
    <property type="match status" value="1"/>
</dbReference>
<dbReference type="Proteomes" id="UP000198122">
    <property type="component" value="Unassembled WGS sequence"/>
</dbReference>
<dbReference type="RefSeq" id="WP_088819110.1">
    <property type="nucleotide sequence ID" value="NZ_FYEZ01000003.1"/>
</dbReference>
<dbReference type="EMBL" id="FYEZ01000003">
    <property type="protein sequence ID" value="SNC73755.1"/>
    <property type="molecule type" value="Genomic_DNA"/>
</dbReference>